<evidence type="ECO:0000313" key="2">
    <source>
        <dbReference type="Proteomes" id="UP001141806"/>
    </source>
</evidence>
<organism evidence="1 2">
    <name type="scientific">Protea cynaroides</name>
    <dbReference type="NCBI Taxonomy" id="273540"/>
    <lineage>
        <taxon>Eukaryota</taxon>
        <taxon>Viridiplantae</taxon>
        <taxon>Streptophyta</taxon>
        <taxon>Embryophyta</taxon>
        <taxon>Tracheophyta</taxon>
        <taxon>Spermatophyta</taxon>
        <taxon>Magnoliopsida</taxon>
        <taxon>Proteales</taxon>
        <taxon>Proteaceae</taxon>
        <taxon>Protea</taxon>
    </lineage>
</organism>
<dbReference type="Proteomes" id="UP001141806">
    <property type="component" value="Unassembled WGS sequence"/>
</dbReference>
<protein>
    <submittedName>
        <fullName evidence="1">Uncharacterized protein</fullName>
    </submittedName>
</protein>
<name>A0A9Q0KRF0_9MAGN</name>
<reference evidence="1" key="1">
    <citation type="journal article" date="2023" name="Plant J.">
        <title>The genome of the king protea, Protea cynaroides.</title>
        <authorList>
            <person name="Chang J."/>
            <person name="Duong T.A."/>
            <person name="Schoeman C."/>
            <person name="Ma X."/>
            <person name="Roodt D."/>
            <person name="Barker N."/>
            <person name="Li Z."/>
            <person name="Van de Peer Y."/>
            <person name="Mizrachi E."/>
        </authorList>
    </citation>
    <scope>NUCLEOTIDE SEQUENCE</scope>
    <source>
        <tissue evidence="1">Young leaves</tissue>
    </source>
</reference>
<evidence type="ECO:0000313" key="1">
    <source>
        <dbReference type="EMBL" id="KAJ4974901.1"/>
    </source>
</evidence>
<proteinExistence type="predicted"/>
<keyword evidence="2" id="KW-1185">Reference proteome</keyword>
<comment type="caution">
    <text evidence="1">The sequence shown here is derived from an EMBL/GenBank/DDBJ whole genome shotgun (WGS) entry which is preliminary data.</text>
</comment>
<accession>A0A9Q0KRF0</accession>
<sequence length="116" mass="13093">MRSKKKRLGYYWSQNERWRWGNNDPLEEAREPVSGGELRELAALAEEGEVEMSFHLCLLSINGKAMWKRTTSTSLTTVGGQKRPQGTILPIVLPPSLNPNYIVQPCSSQLHSSSHK</sequence>
<gene>
    <name evidence="1" type="ORF">NE237_008075</name>
</gene>
<dbReference type="EMBL" id="JAMYWD010000004">
    <property type="protein sequence ID" value="KAJ4974901.1"/>
    <property type="molecule type" value="Genomic_DNA"/>
</dbReference>
<dbReference type="AlphaFoldDB" id="A0A9Q0KRF0"/>